<evidence type="ECO:0000256" key="1">
    <source>
        <dbReference type="SAM" id="SignalP"/>
    </source>
</evidence>
<proteinExistence type="predicted"/>
<dbReference type="AlphaFoldDB" id="A0A7Z2T699"/>
<sequence length="287" mass="32360">MKPLHTRALALTTAMLISGTAFAGVDMFVPSDDRGIPNDYPQYANILAASKLQISDPDGRKGNQFQIAEDSNFEGMVNESFYVDLESEALVFKMANDHRRNEIRVHENFRSDLPDTFYRLSSSVEPVDPEGSMKNSTSKQNEITYIQVHNKSWVDSGEKGIPHPLLRIVWKEESNGIKGEYWAIIKANNLICKGDRGKENIGKEACKAGNAYSHYHLGPVEPQPTDFDVIVGDSKLVINVNGEEKVNHNIDYWSNLTSYFKAGVYNQYTDGESHANFHKLEYHVDKI</sequence>
<dbReference type="Proteomes" id="UP000464262">
    <property type="component" value="Chromosome 2"/>
</dbReference>
<keyword evidence="1" id="KW-0732">Signal</keyword>
<evidence type="ECO:0000313" key="3">
    <source>
        <dbReference type="EMBL" id="QIA65055.1"/>
    </source>
</evidence>
<evidence type="ECO:0000313" key="4">
    <source>
        <dbReference type="Proteomes" id="UP000464262"/>
    </source>
</evidence>
<protein>
    <submittedName>
        <fullName evidence="3">Polysaccharide lyase family 7 protein</fullName>
    </submittedName>
</protein>
<name>A0A7Z2T699_9VIBR</name>
<dbReference type="Pfam" id="PF08787">
    <property type="entry name" value="Alginate_lyase2"/>
    <property type="match status" value="1"/>
</dbReference>
<dbReference type="SUPFAM" id="SSF49899">
    <property type="entry name" value="Concanavalin A-like lectins/glucanases"/>
    <property type="match status" value="1"/>
</dbReference>
<keyword evidence="3" id="KW-0456">Lyase</keyword>
<feature type="domain" description="Alginate lyase 2" evidence="2">
    <location>
        <begin position="50"/>
        <end position="280"/>
    </location>
</feature>
<organism evidence="3 4">
    <name type="scientific">Vibrio astriarenae</name>
    <dbReference type="NCBI Taxonomy" id="1481923"/>
    <lineage>
        <taxon>Bacteria</taxon>
        <taxon>Pseudomonadati</taxon>
        <taxon>Pseudomonadota</taxon>
        <taxon>Gammaproteobacteria</taxon>
        <taxon>Vibrionales</taxon>
        <taxon>Vibrionaceae</taxon>
        <taxon>Vibrio</taxon>
    </lineage>
</organism>
<gene>
    <name evidence="3" type="ORF">GT360_15950</name>
</gene>
<dbReference type="KEGG" id="vas:GT360_15950"/>
<dbReference type="GO" id="GO:0016829">
    <property type="term" value="F:lyase activity"/>
    <property type="evidence" value="ECO:0007669"/>
    <property type="project" value="UniProtKB-KW"/>
</dbReference>
<dbReference type="RefSeq" id="WP_164649954.1">
    <property type="nucleotide sequence ID" value="NZ_CP047476.1"/>
</dbReference>
<feature type="chain" id="PRO_5030906115" evidence="1">
    <location>
        <begin position="24"/>
        <end position="287"/>
    </location>
</feature>
<reference evidence="3 4" key="1">
    <citation type="submission" date="2020-01" db="EMBL/GenBank/DDBJ databases">
        <title>Whole genome and functional gene identification of agarase of Vibrio HN897.</title>
        <authorList>
            <person name="Liu Y."/>
            <person name="Zhao Z."/>
        </authorList>
    </citation>
    <scope>NUCLEOTIDE SEQUENCE [LARGE SCALE GENOMIC DNA]</scope>
    <source>
        <strain evidence="3 4">HN897</strain>
    </source>
</reference>
<dbReference type="InterPro" id="IPR014895">
    <property type="entry name" value="Alginate_lyase_2"/>
</dbReference>
<dbReference type="InterPro" id="IPR013320">
    <property type="entry name" value="ConA-like_dom_sf"/>
</dbReference>
<feature type="signal peptide" evidence="1">
    <location>
        <begin position="1"/>
        <end position="23"/>
    </location>
</feature>
<dbReference type="EMBL" id="CP047476">
    <property type="protein sequence ID" value="QIA65055.1"/>
    <property type="molecule type" value="Genomic_DNA"/>
</dbReference>
<dbReference type="Gene3D" id="2.60.120.200">
    <property type="match status" value="1"/>
</dbReference>
<keyword evidence="4" id="KW-1185">Reference proteome</keyword>
<evidence type="ECO:0000259" key="2">
    <source>
        <dbReference type="Pfam" id="PF08787"/>
    </source>
</evidence>
<accession>A0A7Z2T699</accession>